<evidence type="ECO:0000313" key="2">
    <source>
        <dbReference type="Proteomes" id="UP000799118"/>
    </source>
</evidence>
<dbReference type="AlphaFoldDB" id="A0A6A4HQU0"/>
<dbReference type="OrthoDB" id="3045009at2759"/>
<proteinExistence type="predicted"/>
<accession>A0A6A4HQU0</accession>
<keyword evidence="2" id="KW-1185">Reference proteome</keyword>
<sequence length="643" mass="73346">MDVPMNDDLHLSAPARSAFPEIATLIPNKWSWQAKDEEKWVSVPFDWQAFMDCWMDPLCAADLNQKTFPYKLQIFPTSSFSTPELTMTSIGATPLLNTFNSKILVLERYAFLYHGLNGTCEQDYGGGVILGGQLGIVQLIWNQQPVVLHLPQQINIPTILFYHGKAWCCPLSNFDFQAMPSGPINPDTKGPKPIFVLVDSSSMEPLGMTKTMGWLIYSVSPKPILFHEFRKRRNPFLWGLDLWTLEQLHDALKLHVQWPGFFKGLTALLEGHTDRKNQWALQVAVSVRNNSKYKEWPQETVDDWIEILLNNAIHWSGRTPREVFQTILAPVDAKHGGNLPSNPLSHVAHLLSWAELIAYRSADPISHGILAIQMQPASLMSYHNSNFDFIVKNPALWEVMDEYIFRSNVAKICSVFTSLRTLKLICGSGTALTDHIFADYALGHMIADNPFIPLKPMVFQNGKAAQPTFTADLNIKLSLVPTGIYPGHRCRCPVVDYMPTKGKMRRPWYKWNYNNGPLEVGFIFVPVASNHPLFDAFFLDVPDLWYPHLWILWIIQFTASWEHKDAVKGLLNVRKLLKKQAGLINDQKIEVEVRWVLMKPTPVSNVSDREWQMPPGWNESVIQFDHRGFVWLQEMDMTGTGTH</sequence>
<organism evidence="1 2">
    <name type="scientific">Gymnopus androsaceus JB14</name>
    <dbReference type="NCBI Taxonomy" id="1447944"/>
    <lineage>
        <taxon>Eukaryota</taxon>
        <taxon>Fungi</taxon>
        <taxon>Dikarya</taxon>
        <taxon>Basidiomycota</taxon>
        <taxon>Agaricomycotina</taxon>
        <taxon>Agaricomycetes</taxon>
        <taxon>Agaricomycetidae</taxon>
        <taxon>Agaricales</taxon>
        <taxon>Marasmiineae</taxon>
        <taxon>Omphalotaceae</taxon>
        <taxon>Gymnopus</taxon>
    </lineage>
</organism>
<name>A0A6A4HQU0_9AGAR</name>
<evidence type="ECO:0000313" key="1">
    <source>
        <dbReference type="EMBL" id="KAE9399394.1"/>
    </source>
</evidence>
<dbReference type="Proteomes" id="UP000799118">
    <property type="component" value="Unassembled WGS sequence"/>
</dbReference>
<gene>
    <name evidence="1" type="ORF">BT96DRAFT_994013</name>
</gene>
<reference evidence="1" key="1">
    <citation type="journal article" date="2019" name="Environ. Microbiol.">
        <title>Fungal ecological strategies reflected in gene transcription - a case study of two litter decomposers.</title>
        <authorList>
            <person name="Barbi F."/>
            <person name="Kohler A."/>
            <person name="Barry K."/>
            <person name="Baskaran P."/>
            <person name="Daum C."/>
            <person name="Fauchery L."/>
            <person name="Ihrmark K."/>
            <person name="Kuo A."/>
            <person name="LaButti K."/>
            <person name="Lipzen A."/>
            <person name="Morin E."/>
            <person name="Grigoriev I.V."/>
            <person name="Henrissat B."/>
            <person name="Lindahl B."/>
            <person name="Martin F."/>
        </authorList>
    </citation>
    <scope>NUCLEOTIDE SEQUENCE</scope>
    <source>
        <strain evidence="1">JB14</strain>
    </source>
</reference>
<protein>
    <submittedName>
        <fullName evidence="1">Uncharacterized protein</fullName>
    </submittedName>
</protein>
<dbReference type="EMBL" id="ML769470">
    <property type="protein sequence ID" value="KAE9399394.1"/>
    <property type="molecule type" value="Genomic_DNA"/>
</dbReference>